<accession>A0A0A9A5V7</accession>
<sequence length="32" mass="3787">MGFVCSCSLQTRTHHAEMVPIWQFQLLPLWAR</sequence>
<protein>
    <submittedName>
        <fullName evidence="1">Uncharacterized protein</fullName>
    </submittedName>
</protein>
<proteinExistence type="predicted"/>
<dbReference type="AlphaFoldDB" id="A0A0A9A5V7"/>
<reference evidence="1" key="1">
    <citation type="submission" date="2014-09" db="EMBL/GenBank/DDBJ databases">
        <authorList>
            <person name="Magalhaes I.L.F."/>
            <person name="Oliveira U."/>
            <person name="Santos F.R."/>
            <person name="Vidigal T.H.D.A."/>
            <person name="Brescovit A.D."/>
            <person name="Santos A.J."/>
        </authorList>
    </citation>
    <scope>NUCLEOTIDE SEQUENCE</scope>
    <source>
        <tissue evidence="1">Shoot tissue taken approximately 20 cm above the soil surface</tissue>
    </source>
</reference>
<reference evidence="1" key="2">
    <citation type="journal article" date="2015" name="Data Brief">
        <title>Shoot transcriptome of the giant reed, Arundo donax.</title>
        <authorList>
            <person name="Barrero R.A."/>
            <person name="Guerrero F.D."/>
            <person name="Moolhuijzen P."/>
            <person name="Goolsby J.A."/>
            <person name="Tidwell J."/>
            <person name="Bellgard S.E."/>
            <person name="Bellgard M.I."/>
        </authorList>
    </citation>
    <scope>NUCLEOTIDE SEQUENCE</scope>
    <source>
        <tissue evidence="1">Shoot tissue taken approximately 20 cm above the soil surface</tissue>
    </source>
</reference>
<dbReference type="EMBL" id="GBRH01255473">
    <property type="protein sequence ID" value="JAD42422.1"/>
    <property type="molecule type" value="Transcribed_RNA"/>
</dbReference>
<organism evidence="1">
    <name type="scientific">Arundo donax</name>
    <name type="common">Giant reed</name>
    <name type="synonym">Donax arundinaceus</name>
    <dbReference type="NCBI Taxonomy" id="35708"/>
    <lineage>
        <taxon>Eukaryota</taxon>
        <taxon>Viridiplantae</taxon>
        <taxon>Streptophyta</taxon>
        <taxon>Embryophyta</taxon>
        <taxon>Tracheophyta</taxon>
        <taxon>Spermatophyta</taxon>
        <taxon>Magnoliopsida</taxon>
        <taxon>Liliopsida</taxon>
        <taxon>Poales</taxon>
        <taxon>Poaceae</taxon>
        <taxon>PACMAD clade</taxon>
        <taxon>Arundinoideae</taxon>
        <taxon>Arundineae</taxon>
        <taxon>Arundo</taxon>
    </lineage>
</organism>
<evidence type="ECO:0000313" key="1">
    <source>
        <dbReference type="EMBL" id="JAD42422.1"/>
    </source>
</evidence>
<name>A0A0A9A5V7_ARUDO</name>